<reference evidence="2" key="1">
    <citation type="submission" date="2024-02" db="UniProtKB">
        <authorList>
            <consortium name="WormBaseParasite"/>
        </authorList>
    </citation>
    <scope>IDENTIFICATION</scope>
</reference>
<dbReference type="Gene3D" id="3.30.420.10">
    <property type="entry name" value="Ribonuclease H-like superfamily/Ribonuclease H"/>
    <property type="match status" value="1"/>
</dbReference>
<evidence type="ECO:0000313" key="2">
    <source>
        <dbReference type="WBParaSite" id="TCONS_00013746.p1"/>
    </source>
</evidence>
<dbReference type="AlphaFoldDB" id="A0AAF5DKF2"/>
<protein>
    <submittedName>
        <fullName evidence="2">Uncharacterized protein</fullName>
    </submittedName>
</protein>
<keyword evidence="1" id="KW-1185">Reference proteome</keyword>
<dbReference type="WBParaSite" id="TCONS_00013746.p1">
    <property type="protein sequence ID" value="TCONS_00013746.p1"/>
    <property type="gene ID" value="XLOC_008650"/>
</dbReference>
<name>A0AAF5DKF2_STRER</name>
<dbReference type="Proteomes" id="UP000035681">
    <property type="component" value="Unplaced"/>
</dbReference>
<accession>A0AAF5DKF2</accession>
<dbReference type="GO" id="GO:0003676">
    <property type="term" value="F:nucleic acid binding"/>
    <property type="evidence" value="ECO:0007669"/>
    <property type="project" value="InterPro"/>
</dbReference>
<sequence length="135" mass="16107">WKCGNDFPQKAVPKIRGTWCAHKVMKYQLYKLRSVLHLEILDHDKRHETYFHLDEAINHDKVYGPYFFKGTITRQSYLDLLQTQHSLKDFIFIQNGASSRYSKMMRQCLDSNFNERSIDSGSRNLIWSFKPPDLY</sequence>
<evidence type="ECO:0000313" key="1">
    <source>
        <dbReference type="Proteomes" id="UP000035681"/>
    </source>
</evidence>
<proteinExistence type="predicted"/>
<dbReference type="InterPro" id="IPR036397">
    <property type="entry name" value="RNaseH_sf"/>
</dbReference>
<organism evidence="1 2">
    <name type="scientific">Strongyloides stercoralis</name>
    <name type="common">Threadworm</name>
    <dbReference type="NCBI Taxonomy" id="6248"/>
    <lineage>
        <taxon>Eukaryota</taxon>
        <taxon>Metazoa</taxon>
        <taxon>Ecdysozoa</taxon>
        <taxon>Nematoda</taxon>
        <taxon>Chromadorea</taxon>
        <taxon>Rhabditida</taxon>
        <taxon>Tylenchina</taxon>
        <taxon>Panagrolaimomorpha</taxon>
        <taxon>Strongyloidoidea</taxon>
        <taxon>Strongyloididae</taxon>
        <taxon>Strongyloides</taxon>
    </lineage>
</organism>